<protein>
    <submittedName>
        <fullName evidence="2">MarR family transcriptional regulator</fullName>
    </submittedName>
</protein>
<dbReference type="Gene3D" id="1.10.10.10">
    <property type="entry name" value="Winged helix-like DNA-binding domain superfamily/Winged helix DNA-binding domain"/>
    <property type="match status" value="1"/>
</dbReference>
<accession>A0ABP4XGY5</accession>
<dbReference type="InterPro" id="IPR036388">
    <property type="entry name" value="WH-like_DNA-bd_sf"/>
</dbReference>
<dbReference type="PROSITE" id="PS50995">
    <property type="entry name" value="HTH_MARR_2"/>
    <property type="match status" value="1"/>
</dbReference>
<evidence type="ECO:0000313" key="2">
    <source>
        <dbReference type="EMBL" id="GAA1782698.1"/>
    </source>
</evidence>
<dbReference type="InterPro" id="IPR039422">
    <property type="entry name" value="MarR/SlyA-like"/>
</dbReference>
<dbReference type="EMBL" id="BAAAOB010000001">
    <property type="protein sequence ID" value="GAA1782698.1"/>
    <property type="molecule type" value="Genomic_DNA"/>
</dbReference>
<dbReference type="PANTHER" id="PTHR33164:SF43">
    <property type="entry name" value="HTH-TYPE TRANSCRIPTIONAL REPRESSOR YETL"/>
    <property type="match status" value="1"/>
</dbReference>
<organism evidence="2 3">
    <name type="scientific">Leucobacter iarius</name>
    <dbReference type="NCBI Taxonomy" id="333963"/>
    <lineage>
        <taxon>Bacteria</taxon>
        <taxon>Bacillati</taxon>
        <taxon>Actinomycetota</taxon>
        <taxon>Actinomycetes</taxon>
        <taxon>Micrococcales</taxon>
        <taxon>Microbacteriaceae</taxon>
        <taxon>Leucobacter</taxon>
    </lineage>
</organism>
<comment type="caution">
    <text evidence="2">The sequence shown here is derived from an EMBL/GenBank/DDBJ whole genome shotgun (WGS) entry which is preliminary data.</text>
</comment>
<dbReference type="Proteomes" id="UP001500851">
    <property type="component" value="Unassembled WGS sequence"/>
</dbReference>
<dbReference type="InterPro" id="IPR036390">
    <property type="entry name" value="WH_DNA-bd_sf"/>
</dbReference>
<proteinExistence type="predicted"/>
<dbReference type="SUPFAM" id="SSF46785">
    <property type="entry name" value="Winged helix' DNA-binding domain"/>
    <property type="match status" value="1"/>
</dbReference>
<evidence type="ECO:0000259" key="1">
    <source>
        <dbReference type="PROSITE" id="PS50995"/>
    </source>
</evidence>
<dbReference type="PRINTS" id="PR00598">
    <property type="entry name" value="HTHMARR"/>
</dbReference>
<gene>
    <name evidence="2" type="ORF">GCM10009768_09490</name>
</gene>
<feature type="domain" description="HTH marR-type" evidence="1">
    <location>
        <begin position="18"/>
        <end position="150"/>
    </location>
</feature>
<dbReference type="Pfam" id="PF12802">
    <property type="entry name" value="MarR_2"/>
    <property type="match status" value="1"/>
</dbReference>
<keyword evidence="3" id="KW-1185">Reference proteome</keyword>
<evidence type="ECO:0000313" key="3">
    <source>
        <dbReference type="Proteomes" id="UP001500851"/>
    </source>
</evidence>
<dbReference type="InterPro" id="IPR000835">
    <property type="entry name" value="HTH_MarR-typ"/>
</dbReference>
<dbReference type="PANTHER" id="PTHR33164">
    <property type="entry name" value="TRANSCRIPTIONAL REGULATOR, MARR FAMILY"/>
    <property type="match status" value="1"/>
</dbReference>
<dbReference type="SMART" id="SM00347">
    <property type="entry name" value="HTH_MARR"/>
    <property type="match status" value="1"/>
</dbReference>
<reference evidence="3" key="1">
    <citation type="journal article" date="2019" name="Int. J. Syst. Evol. Microbiol.">
        <title>The Global Catalogue of Microorganisms (GCM) 10K type strain sequencing project: providing services to taxonomists for standard genome sequencing and annotation.</title>
        <authorList>
            <consortium name="The Broad Institute Genomics Platform"/>
            <consortium name="The Broad Institute Genome Sequencing Center for Infectious Disease"/>
            <person name="Wu L."/>
            <person name="Ma J."/>
        </authorList>
    </citation>
    <scope>NUCLEOTIDE SEQUENCE [LARGE SCALE GENOMIC DNA]</scope>
    <source>
        <strain evidence="3">JCM 14736</strain>
    </source>
</reference>
<sequence>MIDTKHALLLERAGGGLAAELVMGLLTTARRIDAECAALLEPYGLSEGRFAALLAISAEPGAAPARIAERLGVTRATVTGLVDGLARAGWAAREPDPSDRRALVLRSTPAGEALLAELAPRYGTWLQRLTDGIGSDTATVCVDALATIQRNAAATA</sequence>
<name>A0ABP4XGY5_9MICO</name>
<dbReference type="RefSeq" id="WP_344029976.1">
    <property type="nucleotide sequence ID" value="NZ_BAAAOB010000001.1"/>
</dbReference>